<name>A0A2Z5QWV8_9MICC</name>
<reference evidence="1 2" key="1">
    <citation type="submission" date="2016-10" db="EMBL/GenBank/DDBJ databases">
        <title>Genome sequence of Rothia aeria strain JCM11412.</title>
        <authorList>
            <person name="Nambu T."/>
        </authorList>
    </citation>
    <scope>NUCLEOTIDE SEQUENCE [LARGE SCALE GENOMIC DNA]</scope>
    <source>
        <strain evidence="1 2">JCM 11412</strain>
    </source>
</reference>
<dbReference type="EMBL" id="AP017895">
    <property type="protein sequence ID" value="BAV86823.1"/>
    <property type="molecule type" value="Genomic_DNA"/>
</dbReference>
<dbReference type="KEGG" id="raj:RA11412_0524"/>
<keyword evidence="2" id="KW-1185">Reference proteome</keyword>
<gene>
    <name evidence="1" type="ORF">RA11412_0524</name>
</gene>
<dbReference type="Proteomes" id="UP000250241">
    <property type="component" value="Chromosome"/>
</dbReference>
<evidence type="ECO:0000313" key="1">
    <source>
        <dbReference type="EMBL" id="BAV86823.1"/>
    </source>
</evidence>
<dbReference type="AlphaFoldDB" id="A0A2Z5QWV8"/>
<protein>
    <submittedName>
        <fullName evidence="1">Uncharacterized protein</fullName>
    </submittedName>
</protein>
<sequence>MRMVLSFRRLSGISSNFTVTLSYKSLPQRFIPAKRRKVQGEGAENRQRATR</sequence>
<organism evidence="1 2">
    <name type="scientific">Rothia aeria</name>
    <dbReference type="NCBI Taxonomy" id="172042"/>
    <lineage>
        <taxon>Bacteria</taxon>
        <taxon>Bacillati</taxon>
        <taxon>Actinomycetota</taxon>
        <taxon>Actinomycetes</taxon>
        <taxon>Micrococcales</taxon>
        <taxon>Micrococcaceae</taxon>
        <taxon>Rothia</taxon>
    </lineage>
</organism>
<proteinExistence type="predicted"/>
<evidence type="ECO:0000313" key="2">
    <source>
        <dbReference type="Proteomes" id="UP000250241"/>
    </source>
</evidence>
<accession>A0A2Z5QWV8</accession>